<keyword evidence="11" id="KW-1185">Reference proteome</keyword>
<keyword evidence="8" id="KW-0812">Transmembrane</keyword>
<dbReference type="GO" id="GO:0005634">
    <property type="term" value="C:nucleus"/>
    <property type="evidence" value="ECO:0007669"/>
    <property type="project" value="TreeGrafter"/>
</dbReference>
<dbReference type="Pfam" id="PF10601">
    <property type="entry name" value="zf-LITAF-like"/>
    <property type="match status" value="1"/>
</dbReference>
<keyword evidence="6" id="KW-0862">Zinc</keyword>
<protein>
    <recommendedName>
        <fullName evidence="9">LITAF domain-containing protein</fullName>
    </recommendedName>
</protein>
<keyword evidence="8" id="KW-1133">Transmembrane helix</keyword>
<evidence type="ECO:0000256" key="2">
    <source>
        <dbReference type="ARBA" id="ARBA00004414"/>
    </source>
</evidence>
<proteinExistence type="inferred from homology"/>
<dbReference type="GO" id="GO:0008270">
    <property type="term" value="F:zinc ion binding"/>
    <property type="evidence" value="ECO:0007669"/>
    <property type="project" value="TreeGrafter"/>
</dbReference>
<keyword evidence="5" id="KW-0479">Metal-binding</keyword>
<evidence type="ECO:0000256" key="6">
    <source>
        <dbReference type="ARBA" id="ARBA00022833"/>
    </source>
</evidence>
<evidence type="ECO:0000256" key="1">
    <source>
        <dbReference type="ARBA" id="ARBA00004125"/>
    </source>
</evidence>
<dbReference type="EMBL" id="JAVHJS010000014">
    <property type="protein sequence ID" value="KAK2836669.1"/>
    <property type="molecule type" value="Genomic_DNA"/>
</dbReference>
<dbReference type="AlphaFoldDB" id="A0AA88SKL9"/>
<dbReference type="Proteomes" id="UP001187315">
    <property type="component" value="Unassembled WGS sequence"/>
</dbReference>
<evidence type="ECO:0000256" key="8">
    <source>
        <dbReference type="SAM" id="Phobius"/>
    </source>
</evidence>
<dbReference type="InterPro" id="IPR006629">
    <property type="entry name" value="LITAF"/>
</dbReference>
<dbReference type="PANTHER" id="PTHR23292">
    <property type="entry name" value="LIPOPOLYSACCHARIDE-INDUCED TUMOR NECROSIS FACTOR-ALPHA FACTOR"/>
    <property type="match status" value="1"/>
</dbReference>
<evidence type="ECO:0000256" key="3">
    <source>
        <dbReference type="ARBA" id="ARBA00004630"/>
    </source>
</evidence>
<comment type="caution">
    <text evidence="10">The sequence shown here is derived from an EMBL/GenBank/DDBJ whole genome shotgun (WGS) entry which is preliminary data.</text>
</comment>
<evidence type="ECO:0000256" key="4">
    <source>
        <dbReference type="ARBA" id="ARBA00005975"/>
    </source>
</evidence>
<gene>
    <name evidence="10" type="ORF">Q7C36_014538</name>
</gene>
<organism evidence="10 11">
    <name type="scientific">Tachysurus vachellii</name>
    <name type="common">Darkbarbel catfish</name>
    <name type="synonym">Pelteobagrus vachellii</name>
    <dbReference type="NCBI Taxonomy" id="175792"/>
    <lineage>
        <taxon>Eukaryota</taxon>
        <taxon>Metazoa</taxon>
        <taxon>Chordata</taxon>
        <taxon>Craniata</taxon>
        <taxon>Vertebrata</taxon>
        <taxon>Euteleostomi</taxon>
        <taxon>Actinopterygii</taxon>
        <taxon>Neopterygii</taxon>
        <taxon>Teleostei</taxon>
        <taxon>Ostariophysi</taxon>
        <taxon>Siluriformes</taxon>
        <taxon>Bagridae</taxon>
        <taxon>Tachysurus</taxon>
    </lineage>
</organism>
<sequence length="202" mass="23080">MALVDKQKELEKISLELQKMTIHRDQLIHRLHLLDMLKEFRQKAGYTAEVAEPDEGDEYTKIEQELKQISERKLELQALQEELEGGASHKAFTVSETPKQDPCSNEIFTVEMPPSYPAPQVITDINKLPRHPSPIQCPHCEQYVTTELSTVVGNTSWLMCLVCTFMGCIAGCCLFPFCISSFRDVRHKCPKCRSHIHTCTNM</sequence>
<comment type="subcellular location">
    <subcellularLocation>
        <location evidence="1">Endosome membrane</location>
        <topology evidence="1">Peripheral membrane protein</topology>
        <orientation evidence="1">Cytoplasmic side</orientation>
    </subcellularLocation>
    <subcellularLocation>
        <location evidence="2">Late endosome membrane</location>
    </subcellularLocation>
    <subcellularLocation>
        <location evidence="3">Lysosome membrane</location>
        <topology evidence="3">Peripheral membrane protein</topology>
        <orientation evidence="3">Cytoplasmic side</orientation>
    </subcellularLocation>
</comment>
<dbReference type="PANTHER" id="PTHR23292:SF35">
    <property type="entry name" value="LITAF DOMAIN-CONTAINING PROTEIN"/>
    <property type="match status" value="1"/>
</dbReference>
<feature type="transmembrane region" description="Helical" evidence="8">
    <location>
        <begin position="156"/>
        <end position="179"/>
    </location>
</feature>
<feature type="domain" description="LITAF" evidence="9">
    <location>
        <begin position="117"/>
        <end position="201"/>
    </location>
</feature>
<evidence type="ECO:0000313" key="11">
    <source>
        <dbReference type="Proteomes" id="UP001187315"/>
    </source>
</evidence>
<keyword evidence="7 8" id="KW-0472">Membrane</keyword>
<dbReference type="PROSITE" id="PS51837">
    <property type="entry name" value="LITAF"/>
    <property type="match status" value="1"/>
</dbReference>
<dbReference type="GO" id="GO:0098574">
    <property type="term" value="C:cytoplasmic side of lysosomal membrane"/>
    <property type="evidence" value="ECO:0007669"/>
    <property type="project" value="TreeGrafter"/>
</dbReference>
<accession>A0AA88SKL9</accession>
<name>A0AA88SKL9_TACVA</name>
<dbReference type="SMART" id="SM00714">
    <property type="entry name" value="LITAF"/>
    <property type="match status" value="1"/>
</dbReference>
<evidence type="ECO:0000256" key="7">
    <source>
        <dbReference type="ARBA" id="ARBA00023136"/>
    </source>
</evidence>
<evidence type="ECO:0000313" key="10">
    <source>
        <dbReference type="EMBL" id="KAK2836669.1"/>
    </source>
</evidence>
<evidence type="ECO:0000259" key="9">
    <source>
        <dbReference type="PROSITE" id="PS51837"/>
    </source>
</evidence>
<evidence type="ECO:0000256" key="5">
    <source>
        <dbReference type="ARBA" id="ARBA00022723"/>
    </source>
</evidence>
<reference evidence="10" key="1">
    <citation type="submission" date="2023-08" db="EMBL/GenBank/DDBJ databases">
        <title>Pelteobagrus vachellii genome.</title>
        <authorList>
            <person name="Liu H."/>
        </authorList>
    </citation>
    <scope>NUCLEOTIDE SEQUENCE</scope>
    <source>
        <strain evidence="10">PRFRI_2022a</strain>
        <tissue evidence="10">Muscle</tissue>
    </source>
</reference>
<dbReference type="GO" id="GO:0098560">
    <property type="term" value="C:cytoplasmic side of late endosome membrane"/>
    <property type="evidence" value="ECO:0007669"/>
    <property type="project" value="TreeGrafter"/>
</dbReference>
<comment type="similarity">
    <text evidence="4">Belongs to the CDIP1/LITAF family.</text>
</comment>
<dbReference type="InterPro" id="IPR037519">
    <property type="entry name" value="LITAF_fam"/>
</dbReference>